<dbReference type="Pfam" id="PF14881">
    <property type="entry name" value="Tubulin_3"/>
    <property type="match status" value="1"/>
</dbReference>
<dbReference type="InterPro" id="IPR029209">
    <property type="entry name" value="DML1/Misato_tubulin"/>
</dbReference>
<dbReference type="AlphaFoldDB" id="A0A6A5XDX4"/>
<evidence type="ECO:0000256" key="1">
    <source>
        <dbReference type="SAM" id="MobiDB-lite"/>
    </source>
</evidence>
<evidence type="ECO:0000313" key="3">
    <source>
        <dbReference type="EMBL" id="KAF2011099.1"/>
    </source>
</evidence>
<proteinExistence type="predicted"/>
<organism evidence="3 4">
    <name type="scientific">Aaosphaeria arxii CBS 175.79</name>
    <dbReference type="NCBI Taxonomy" id="1450172"/>
    <lineage>
        <taxon>Eukaryota</taxon>
        <taxon>Fungi</taxon>
        <taxon>Dikarya</taxon>
        <taxon>Ascomycota</taxon>
        <taxon>Pezizomycotina</taxon>
        <taxon>Dothideomycetes</taxon>
        <taxon>Pleosporomycetidae</taxon>
        <taxon>Pleosporales</taxon>
        <taxon>Pleosporales incertae sedis</taxon>
        <taxon>Aaosphaeria</taxon>
    </lineage>
</organism>
<dbReference type="InterPro" id="IPR049942">
    <property type="entry name" value="DML1/Misato"/>
</dbReference>
<accession>A0A6A5XDX4</accession>
<feature type="domain" description="DML1/Misato tubulin" evidence="2">
    <location>
        <begin position="49"/>
        <end position="236"/>
    </location>
</feature>
<feature type="region of interest" description="Disordered" evidence="1">
    <location>
        <begin position="284"/>
        <end position="303"/>
    </location>
</feature>
<sequence>MRKINALYEPEDDGLSGASAVWRSKPVIHRSEPIPESTYQTNLSADLPAPTLTPETVKYWSDYTRVFYHPKSLQQLSDFDVNDKLLPFESYDVGFDLFEKLEREIDLVDADLRPFIEECDGLQGIQIMTGIDGAWGGWTSGWLERLRDEYGKKSIWVWGLGDQGANTAYPREKRMQQLSNSARSLSVFAEQASVYVPMANAPSKSPSYIEYQANSSWHVGAMQAIALESMTISSRLRASHDGRGTLQDLEDTINSTGQRRIAKLGFSIADPDVLSEKVSTLSLEAEKTGSMEPRRYSEDDGEDDQLTSFDMDMFTLSYRAATVKSRKQEHTFGRVESARGEWTVPGVEPSRDPRDRFNDGPAVQSYNAPLLFPVLDSYPAIFNVGKGHTQKLAVHAGLTTSTAVAEQVRTVEQLMRRMHGIQEREDLCNRLQIIAEQYDEGWDSGSEGDDD</sequence>
<dbReference type="SUPFAM" id="SSF52490">
    <property type="entry name" value="Tubulin nucleotide-binding domain-like"/>
    <property type="match status" value="1"/>
</dbReference>
<dbReference type="Gene3D" id="3.40.50.1440">
    <property type="entry name" value="Tubulin/FtsZ, GTPase domain"/>
    <property type="match status" value="1"/>
</dbReference>
<name>A0A6A5XDX4_9PLEO</name>
<dbReference type="GO" id="GO:0005739">
    <property type="term" value="C:mitochondrion"/>
    <property type="evidence" value="ECO:0007669"/>
    <property type="project" value="TreeGrafter"/>
</dbReference>
<reference evidence="3" key="1">
    <citation type="journal article" date="2020" name="Stud. Mycol.">
        <title>101 Dothideomycetes genomes: a test case for predicting lifestyles and emergence of pathogens.</title>
        <authorList>
            <person name="Haridas S."/>
            <person name="Albert R."/>
            <person name="Binder M."/>
            <person name="Bloem J."/>
            <person name="Labutti K."/>
            <person name="Salamov A."/>
            <person name="Andreopoulos B."/>
            <person name="Baker S."/>
            <person name="Barry K."/>
            <person name="Bills G."/>
            <person name="Bluhm B."/>
            <person name="Cannon C."/>
            <person name="Castanera R."/>
            <person name="Culley D."/>
            <person name="Daum C."/>
            <person name="Ezra D."/>
            <person name="Gonzalez J."/>
            <person name="Henrissat B."/>
            <person name="Kuo A."/>
            <person name="Liang C."/>
            <person name="Lipzen A."/>
            <person name="Lutzoni F."/>
            <person name="Magnuson J."/>
            <person name="Mondo S."/>
            <person name="Nolan M."/>
            <person name="Ohm R."/>
            <person name="Pangilinan J."/>
            <person name="Park H.-J."/>
            <person name="Ramirez L."/>
            <person name="Alfaro M."/>
            <person name="Sun H."/>
            <person name="Tritt A."/>
            <person name="Yoshinaga Y."/>
            <person name="Zwiers L.-H."/>
            <person name="Turgeon B."/>
            <person name="Goodwin S."/>
            <person name="Spatafora J."/>
            <person name="Crous P."/>
            <person name="Grigoriev I."/>
        </authorList>
    </citation>
    <scope>NUCLEOTIDE SEQUENCE</scope>
    <source>
        <strain evidence="3">CBS 175.79</strain>
    </source>
</reference>
<dbReference type="RefSeq" id="XP_033379438.1">
    <property type="nucleotide sequence ID" value="XM_033534362.1"/>
</dbReference>
<keyword evidence="4" id="KW-1185">Reference proteome</keyword>
<dbReference type="OrthoDB" id="271881at2759"/>
<feature type="compositionally biased region" description="Basic and acidic residues" evidence="1">
    <location>
        <begin position="284"/>
        <end position="298"/>
    </location>
</feature>
<dbReference type="InterPro" id="IPR036525">
    <property type="entry name" value="Tubulin/FtsZ_GTPase_sf"/>
</dbReference>
<evidence type="ECO:0000259" key="2">
    <source>
        <dbReference type="Pfam" id="PF14881"/>
    </source>
</evidence>
<dbReference type="GeneID" id="54291759"/>
<dbReference type="PANTHER" id="PTHR13391">
    <property type="entry name" value="MITOCHONDRIAL DISTRIBUTION REGULATOR MISATO"/>
    <property type="match status" value="1"/>
</dbReference>
<dbReference type="Proteomes" id="UP000799778">
    <property type="component" value="Unassembled WGS sequence"/>
</dbReference>
<dbReference type="EMBL" id="ML978075">
    <property type="protein sequence ID" value="KAF2011099.1"/>
    <property type="molecule type" value="Genomic_DNA"/>
</dbReference>
<evidence type="ECO:0000313" key="4">
    <source>
        <dbReference type="Proteomes" id="UP000799778"/>
    </source>
</evidence>
<dbReference type="PANTHER" id="PTHR13391:SF0">
    <property type="entry name" value="PROTEIN MISATO HOMOLOG 1"/>
    <property type="match status" value="1"/>
</dbReference>
<protein>
    <submittedName>
        <fullName evidence="3">Tubulin nucleotide-binding domain-like protein</fullName>
    </submittedName>
</protein>
<gene>
    <name evidence="3" type="ORF">BU24DRAFT_52985</name>
</gene>
<dbReference type="GO" id="GO:0007005">
    <property type="term" value="P:mitochondrion organization"/>
    <property type="evidence" value="ECO:0007669"/>
    <property type="project" value="InterPro"/>
</dbReference>